<evidence type="ECO:0000313" key="1">
    <source>
        <dbReference type="EMBL" id="MCL1632794.1"/>
    </source>
</evidence>
<evidence type="ECO:0008006" key="3">
    <source>
        <dbReference type="Google" id="ProtNLM"/>
    </source>
</evidence>
<evidence type="ECO:0000313" key="2">
    <source>
        <dbReference type="Proteomes" id="UP001203004"/>
    </source>
</evidence>
<protein>
    <recommendedName>
        <fullName evidence="3">Fur-regulated basic protein FbpA</fullName>
    </recommendedName>
</protein>
<organism evidence="1 2">
    <name type="scientific">Sporolactobacillus mangiferae</name>
    <dbReference type="NCBI Taxonomy" id="2940498"/>
    <lineage>
        <taxon>Bacteria</taxon>
        <taxon>Bacillati</taxon>
        <taxon>Bacillota</taxon>
        <taxon>Bacilli</taxon>
        <taxon>Bacillales</taxon>
        <taxon>Sporolactobacillaceae</taxon>
        <taxon>Sporolactobacillus</taxon>
    </lineage>
</organism>
<name>A0ABT0MEV4_9BACL</name>
<gene>
    <name evidence="1" type="ORF">M3N64_12770</name>
</gene>
<sequence length="54" mass="6434">MSGIEAMIKINNAKLVELKNYEQNHKKSLVDRVIYYAVVHEIEYLERQNRELEA</sequence>
<dbReference type="EMBL" id="JAMAST010000022">
    <property type="protein sequence ID" value="MCL1632794.1"/>
    <property type="molecule type" value="Genomic_DNA"/>
</dbReference>
<keyword evidence="2" id="KW-1185">Reference proteome</keyword>
<dbReference type="Proteomes" id="UP001203004">
    <property type="component" value="Unassembled WGS sequence"/>
</dbReference>
<reference evidence="1 2" key="1">
    <citation type="submission" date="2022-05" db="EMBL/GenBank/DDBJ databases">
        <title>Sporolactobacillus sp nov CPB3-1, isolated from tree bark (Mangifera indica L.).</title>
        <authorList>
            <person name="Phuengjayaem S."/>
            <person name="Tanasupawat S."/>
        </authorList>
    </citation>
    <scope>NUCLEOTIDE SEQUENCE [LARGE SCALE GENOMIC DNA]</scope>
    <source>
        <strain evidence="1 2">CPB3-1</strain>
    </source>
</reference>
<accession>A0ABT0MEV4</accession>
<comment type="caution">
    <text evidence="1">The sequence shown here is derived from an EMBL/GenBank/DDBJ whole genome shotgun (WGS) entry which is preliminary data.</text>
</comment>
<dbReference type="RefSeq" id="WP_249103168.1">
    <property type="nucleotide sequence ID" value="NZ_JAMAST010000022.1"/>
</dbReference>
<proteinExistence type="predicted"/>